<keyword evidence="2" id="KW-1185">Reference proteome</keyword>
<name>A0ACB7G246_MANES</name>
<protein>
    <submittedName>
        <fullName evidence="1">Uncharacterized protein</fullName>
    </submittedName>
</protein>
<comment type="caution">
    <text evidence="1">The sequence shown here is derived from an EMBL/GenBank/DDBJ whole genome shotgun (WGS) entry which is preliminary data.</text>
</comment>
<organism evidence="1 2">
    <name type="scientific">Manihot esculenta</name>
    <name type="common">Cassava</name>
    <name type="synonym">Jatropha manihot</name>
    <dbReference type="NCBI Taxonomy" id="3983"/>
    <lineage>
        <taxon>Eukaryota</taxon>
        <taxon>Viridiplantae</taxon>
        <taxon>Streptophyta</taxon>
        <taxon>Embryophyta</taxon>
        <taxon>Tracheophyta</taxon>
        <taxon>Spermatophyta</taxon>
        <taxon>Magnoliopsida</taxon>
        <taxon>eudicotyledons</taxon>
        <taxon>Gunneridae</taxon>
        <taxon>Pentapetalae</taxon>
        <taxon>rosids</taxon>
        <taxon>fabids</taxon>
        <taxon>Malpighiales</taxon>
        <taxon>Euphorbiaceae</taxon>
        <taxon>Crotonoideae</taxon>
        <taxon>Manihoteae</taxon>
        <taxon>Manihot</taxon>
    </lineage>
</organism>
<proteinExistence type="predicted"/>
<evidence type="ECO:0000313" key="1">
    <source>
        <dbReference type="EMBL" id="KAG8633830.1"/>
    </source>
</evidence>
<sequence length="401" mass="42288">MRSLLQHPRILRPLSSPVNSSSSPLAFLMAYSLALPSVSLKNLSFTASDSLTGCHRNGIRGFGVENLTGSRLFMSLSVGTQTIGVVDDSLFADYKANFAFLFPGQGAQAVGMGKEAQSVPAAADLFQKANDILGYDLLELCTNGPKEKLDSTVISQPAIYVTSLAAVEVLRVRDGGQQIIDSVDVTCGLSLGEYTALAFAGAFSFEDGLKLVKLRGEAMQEAADAAKSAMVSVIGLDSDKVQQLCDAANQDVDEANKVQIANYLCPGNYAVSGGVKGVEAVEAKAKSFKARMTVRLAVAGAFHTSFMEPAVSRLEAALAATAIKPPRIPVISNVDAHPHADPATIKKILARQVTSPVQWETTVKTLLTKGLKKGYELGPGKVIAGIVKRMDKGAEIENVGA</sequence>
<reference evidence="2" key="1">
    <citation type="journal article" date="2016" name="Nat. Biotechnol.">
        <title>Sequencing wild and cultivated cassava and related species reveals extensive interspecific hybridization and genetic diversity.</title>
        <authorList>
            <person name="Bredeson J.V."/>
            <person name="Lyons J.B."/>
            <person name="Prochnik S.E."/>
            <person name="Wu G.A."/>
            <person name="Ha C.M."/>
            <person name="Edsinger-Gonzales E."/>
            <person name="Grimwood J."/>
            <person name="Schmutz J."/>
            <person name="Rabbi I.Y."/>
            <person name="Egesi C."/>
            <person name="Nauluvula P."/>
            <person name="Lebot V."/>
            <person name="Ndunguru J."/>
            <person name="Mkamilo G."/>
            <person name="Bart R.S."/>
            <person name="Setter T.L."/>
            <person name="Gleadow R.M."/>
            <person name="Kulakow P."/>
            <person name="Ferguson M.E."/>
            <person name="Rounsley S."/>
            <person name="Rokhsar D.S."/>
        </authorList>
    </citation>
    <scope>NUCLEOTIDE SEQUENCE [LARGE SCALE GENOMIC DNA]</scope>
    <source>
        <strain evidence="2">cv. AM560-2</strain>
    </source>
</reference>
<accession>A0ACB7G246</accession>
<dbReference type="Proteomes" id="UP000091857">
    <property type="component" value="Chromosome 18"/>
</dbReference>
<evidence type="ECO:0000313" key="2">
    <source>
        <dbReference type="Proteomes" id="UP000091857"/>
    </source>
</evidence>
<dbReference type="EMBL" id="CM004404">
    <property type="protein sequence ID" value="KAG8633830.1"/>
    <property type="molecule type" value="Genomic_DNA"/>
</dbReference>
<gene>
    <name evidence="1" type="ORF">MANES_18G127700v8</name>
</gene>